<name>A0A9D4DQ86_DREPO</name>
<keyword evidence="2" id="KW-1185">Reference proteome</keyword>
<reference evidence="1" key="1">
    <citation type="journal article" date="2019" name="bioRxiv">
        <title>The Genome of the Zebra Mussel, Dreissena polymorpha: A Resource for Invasive Species Research.</title>
        <authorList>
            <person name="McCartney M.A."/>
            <person name="Auch B."/>
            <person name="Kono T."/>
            <person name="Mallez S."/>
            <person name="Zhang Y."/>
            <person name="Obille A."/>
            <person name="Becker A."/>
            <person name="Abrahante J.E."/>
            <person name="Garbe J."/>
            <person name="Badalamenti J.P."/>
            <person name="Herman A."/>
            <person name="Mangelson H."/>
            <person name="Liachko I."/>
            <person name="Sullivan S."/>
            <person name="Sone E.D."/>
            <person name="Koren S."/>
            <person name="Silverstein K.A.T."/>
            <person name="Beckman K.B."/>
            <person name="Gohl D.M."/>
        </authorList>
    </citation>
    <scope>NUCLEOTIDE SEQUENCE</scope>
    <source>
        <strain evidence="1">Duluth1</strain>
        <tissue evidence="1">Whole animal</tissue>
    </source>
</reference>
<dbReference type="AlphaFoldDB" id="A0A9D4DQ86"/>
<evidence type="ECO:0000313" key="2">
    <source>
        <dbReference type="Proteomes" id="UP000828390"/>
    </source>
</evidence>
<evidence type="ECO:0000313" key="1">
    <source>
        <dbReference type="EMBL" id="KAH3752152.1"/>
    </source>
</evidence>
<protein>
    <submittedName>
        <fullName evidence="1">Uncharacterized protein</fullName>
    </submittedName>
</protein>
<reference evidence="1" key="2">
    <citation type="submission" date="2020-11" db="EMBL/GenBank/DDBJ databases">
        <authorList>
            <person name="McCartney M.A."/>
            <person name="Auch B."/>
            <person name="Kono T."/>
            <person name="Mallez S."/>
            <person name="Becker A."/>
            <person name="Gohl D.M."/>
            <person name="Silverstein K.A.T."/>
            <person name="Koren S."/>
            <person name="Bechman K.B."/>
            <person name="Herman A."/>
            <person name="Abrahante J.E."/>
            <person name="Garbe J."/>
        </authorList>
    </citation>
    <scope>NUCLEOTIDE SEQUENCE</scope>
    <source>
        <strain evidence="1">Duluth1</strain>
        <tissue evidence="1">Whole animal</tissue>
    </source>
</reference>
<organism evidence="1 2">
    <name type="scientific">Dreissena polymorpha</name>
    <name type="common">Zebra mussel</name>
    <name type="synonym">Mytilus polymorpha</name>
    <dbReference type="NCBI Taxonomy" id="45954"/>
    <lineage>
        <taxon>Eukaryota</taxon>
        <taxon>Metazoa</taxon>
        <taxon>Spiralia</taxon>
        <taxon>Lophotrochozoa</taxon>
        <taxon>Mollusca</taxon>
        <taxon>Bivalvia</taxon>
        <taxon>Autobranchia</taxon>
        <taxon>Heteroconchia</taxon>
        <taxon>Euheterodonta</taxon>
        <taxon>Imparidentia</taxon>
        <taxon>Neoheterodontei</taxon>
        <taxon>Myida</taxon>
        <taxon>Dreissenoidea</taxon>
        <taxon>Dreissenidae</taxon>
        <taxon>Dreissena</taxon>
    </lineage>
</organism>
<sequence length="73" mass="8632">MCEEKSPTISLVHPMRERMLKHIEEKDADSEFARQVKAAIRDDIKCRYTDPYIMKVLEVCCALDPRLIDLIYF</sequence>
<proteinExistence type="predicted"/>
<gene>
    <name evidence="1" type="ORF">DPMN_186764</name>
</gene>
<dbReference type="EMBL" id="JAIWYP010000010">
    <property type="protein sequence ID" value="KAH3752152.1"/>
    <property type="molecule type" value="Genomic_DNA"/>
</dbReference>
<comment type="caution">
    <text evidence="1">The sequence shown here is derived from an EMBL/GenBank/DDBJ whole genome shotgun (WGS) entry which is preliminary data.</text>
</comment>
<dbReference type="Proteomes" id="UP000828390">
    <property type="component" value="Unassembled WGS sequence"/>
</dbReference>
<accession>A0A9D4DQ86</accession>